<dbReference type="InterPro" id="IPR000045">
    <property type="entry name" value="Prepilin_IV_endopep_pep"/>
</dbReference>
<name>A0A643FQ90_9BURK</name>
<dbReference type="GO" id="GO:0004190">
    <property type="term" value="F:aspartic-type endopeptidase activity"/>
    <property type="evidence" value="ECO:0007669"/>
    <property type="project" value="InterPro"/>
</dbReference>
<dbReference type="PANTHER" id="PTHR30487:SF0">
    <property type="entry name" value="PREPILIN LEADER PEPTIDASE_N-METHYLTRANSFERASE-RELATED"/>
    <property type="match status" value="1"/>
</dbReference>
<feature type="domain" description="Prepilin type IV endopeptidase peptidase" evidence="2">
    <location>
        <begin position="15"/>
        <end position="117"/>
    </location>
</feature>
<protein>
    <submittedName>
        <fullName evidence="3">Prepilin peptidase</fullName>
    </submittedName>
</protein>
<proteinExistence type="inferred from homology"/>
<accession>A0A643FQ90</accession>
<dbReference type="AlphaFoldDB" id="A0A643FQ90"/>
<reference evidence="3 4" key="1">
    <citation type="submission" date="2020-10" db="EMBL/GenBank/DDBJ databases">
        <title>Complete genome sequence of Cupriavidus basilensis CCUG 49340T.</title>
        <authorList>
            <person name="Salva-Serra F."/>
            <person name="Donoso R.A."/>
            <person name="Cho K.H."/>
            <person name="Yoo J.A."/>
            <person name="Lee K."/>
            <person name="Yoon S.-H."/>
            <person name="Perez-Pantoja D."/>
            <person name="Moore E.R.B."/>
        </authorList>
    </citation>
    <scope>NUCLEOTIDE SEQUENCE [LARGE SCALE GENOMIC DNA]</scope>
    <source>
        <strain evidence="4">CCUG 49340</strain>
    </source>
</reference>
<organism evidence="3 4">
    <name type="scientific">Cupriavidus basilensis</name>
    <dbReference type="NCBI Taxonomy" id="68895"/>
    <lineage>
        <taxon>Bacteria</taxon>
        <taxon>Pseudomonadati</taxon>
        <taxon>Pseudomonadota</taxon>
        <taxon>Betaproteobacteria</taxon>
        <taxon>Burkholderiales</taxon>
        <taxon>Burkholderiaceae</taxon>
        <taxon>Cupriavidus</taxon>
    </lineage>
</organism>
<dbReference type="Gene3D" id="1.20.120.1220">
    <property type="match status" value="1"/>
</dbReference>
<gene>
    <name evidence="3" type="ORF">F7R26_004285</name>
</gene>
<dbReference type="Pfam" id="PF01478">
    <property type="entry name" value="Peptidase_A24"/>
    <property type="match status" value="1"/>
</dbReference>
<dbReference type="Proteomes" id="UP000397656">
    <property type="component" value="Chromosome 1"/>
</dbReference>
<sequence>MLAQSALPQCVGPLVIVLVLTAAAIDAQQRRIPNWLTFGAWLLALPVQIIMHGWSAGALTWASGWLTGFALFLPLYLLRGMAAGDVKLMAAVGAWLGAPMAFEIALATFVAGGVWALSLTLWRGSLGQLRHNLALMLTSLGRIRPALTQDSSASNESSWSVGSLPYGVAIAAGTISVLFASV</sequence>
<evidence type="ECO:0000256" key="1">
    <source>
        <dbReference type="ARBA" id="ARBA00005801"/>
    </source>
</evidence>
<evidence type="ECO:0000313" key="4">
    <source>
        <dbReference type="Proteomes" id="UP000397656"/>
    </source>
</evidence>
<evidence type="ECO:0000313" key="3">
    <source>
        <dbReference type="EMBL" id="QOT77298.1"/>
    </source>
</evidence>
<dbReference type="GO" id="GO:0006465">
    <property type="term" value="P:signal peptide processing"/>
    <property type="evidence" value="ECO:0007669"/>
    <property type="project" value="TreeGrafter"/>
</dbReference>
<comment type="similarity">
    <text evidence="1">Belongs to the peptidase A24 family.</text>
</comment>
<dbReference type="GeneID" id="98400110"/>
<dbReference type="InterPro" id="IPR050882">
    <property type="entry name" value="Prepilin_peptidase/N-MTase"/>
</dbReference>
<dbReference type="PANTHER" id="PTHR30487">
    <property type="entry name" value="TYPE 4 PREPILIN-LIKE PROTEINS LEADER PEPTIDE-PROCESSING ENZYME"/>
    <property type="match status" value="1"/>
</dbReference>
<evidence type="ECO:0000259" key="2">
    <source>
        <dbReference type="Pfam" id="PF01478"/>
    </source>
</evidence>
<dbReference type="GO" id="GO:0005886">
    <property type="term" value="C:plasma membrane"/>
    <property type="evidence" value="ECO:0007669"/>
    <property type="project" value="TreeGrafter"/>
</dbReference>
<dbReference type="RefSeq" id="WP_150988507.1">
    <property type="nucleotide sequence ID" value="NZ_CP062803.1"/>
</dbReference>
<dbReference type="EMBL" id="CP062803">
    <property type="protein sequence ID" value="QOT77298.1"/>
    <property type="molecule type" value="Genomic_DNA"/>
</dbReference>